<dbReference type="InterPro" id="IPR052920">
    <property type="entry name" value="DNA-binding_regulatory"/>
</dbReference>
<dbReference type="Gene3D" id="3.40.50.1820">
    <property type="entry name" value="alpha/beta hydrolase"/>
    <property type="match status" value="1"/>
</dbReference>
<evidence type="ECO:0000313" key="2">
    <source>
        <dbReference type="EMBL" id="AMM54276.1"/>
    </source>
</evidence>
<dbReference type="SUPFAM" id="SSF53474">
    <property type="entry name" value="alpha/beta-Hydrolases"/>
    <property type="match status" value="1"/>
</dbReference>
<dbReference type="PATRIC" id="fig|1609559.3.peg.1502"/>
<proteinExistence type="predicted"/>
<dbReference type="InterPro" id="IPR029058">
    <property type="entry name" value="AB_hydrolase_fold"/>
</dbReference>
<evidence type="ECO:0000259" key="1">
    <source>
        <dbReference type="Pfam" id="PF12697"/>
    </source>
</evidence>
<dbReference type="STRING" id="1609559.TQ32_07150"/>
<dbReference type="PANTHER" id="PTHR43358:SF4">
    <property type="entry name" value="ALPHA_BETA HYDROLASE FOLD-1 DOMAIN-CONTAINING PROTEIN"/>
    <property type="match status" value="1"/>
</dbReference>
<feature type="domain" description="AB hydrolase-1" evidence="1">
    <location>
        <begin position="69"/>
        <end position="190"/>
    </location>
</feature>
<dbReference type="OrthoDB" id="7531at2157"/>
<reference evidence="2 3" key="2">
    <citation type="journal article" date="2016" name="Int. J. Syst. Evol. Microbiol.">
        <title>Pyrococcus kukulkanii sp. nov., a hyperthermophilic, piezophilic archaeon isolated from a deep-sea hydrothermal vent.</title>
        <authorList>
            <person name="Callac N."/>
            <person name="Oger P."/>
            <person name="Lesongeur F."/>
            <person name="Rattray J.E."/>
            <person name="Vannier P."/>
            <person name="Michoud G."/>
            <person name="Beauverger M."/>
            <person name="Gayet N."/>
            <person name="Rouxel O."/>
            <person name="Jebbar M."/>
            <person name="Godfroy A."/>
        </authorList>
    </citation>
    <scope>NUCLEOTIDE SEQUENCE [LARGE SCALE GENOMIC DNA]</scope>
    <source>
        <strain evidence="2 3">NCB100</strain>
    </source>
</reference>
<gene>
    <name evidence="2" type="ORF">TQ32_07150</name>
</gene>
<protein>
    <submittedName>
        <fullName evidence="2">Alpha/beta hydrolase</fullName>
    </submittedName>
</protein>
<dbReference type="Proteomes" id="UP000070587">
    <property type="component" value="Chromosome"/>
</dbReference>
<dbReference type="RefSeq" id="WP_068322844.1">
    <property type="nucleotide sequence ID" value="NZ_CP010835.1"/>
</dbReference>
<dbReference type="GeneID" id="28491600"/>
<dbReference type="Pfam" id="PF12697">
    <property type="entry name" value="Abhydrolase_6"/>
    <property type="match status" value="1"/>
</dbReference>
<keyword evidence="2" id="KW-0378">Hydrolase</keyword>
<accession>A0A127BC87</accession>
<name>A0A127BC87_9EURY</name>
<dbReference type="GO" id="GO:0016787">
    <property type="term" value="F:hydrolase activity"/>
    <property type="evidence" value="ECO:0007669"/>
    <property type="project" value="UniProtKB-KW"/>
</dbReference>
<reference evidence="3" key="1">
    <citation type="submission" date="2015-02" db="EMBL/GenBank/DDBJ databases">
        <title>Pyrococcus kukulkanii sp. nov., a novel hyperthermophilic archaeon isolated from a deep-sea hydrothermal vent at the Guaymas Basin.</title>
        <authorList>
            <person name="Oger P.M."/>
            <person name="Callac N."/>
            <person name="Jebbar M."/>
            <person name="Godfroy A."/>
        </authorList>
    </citation>
    <scope>NUCLEOTIDE SEQUENCE [LARGE SCALE GENOMIC DNA]</scope>
    <source>
        <strain evidence="3">NCB100</strain>
    </source>
</reference>
<dbReference type="EMBL" id="CP010835">
    <property type="protein sequence ID" value="AMM54276.1"/>
    <property type="molecule type" value="Genomic_DNA"/>
</dbReference>
<evidence type="ECO:0000313" key="3">
    <source>
        <dbReference type="Proteomes" id="UP000070587"/>
    </source>
</evidence>
<organism evidence="2 3">
    <name type="scientific">Pyrococcus kukulkanii</name>
    <dbReference type="NCBI Taxonomy" id="1609559"/>
    <lineage>
        <taxon>Archaea</taxon>
        <taxon>Methanobacteriati</taxon>
        <taxon>Methanobacteriota</taxon>
        <taxon>Thermococci</taxon>
        <taxon>Thermococcales</taxon>
        <taxon>Thermococcaceae</taxon>
        <taxon>Pyrococcus</taxon>
    </lineage>
</organism>
<dbReference type="AlphaFoldDB" id="A0A127BC87"/>
<dbReference type="InterPro" id="IPR000073">
    <property type="entry name" value="AB_hydrolase_1"/>
</dbReference>
<sequence length="284" mass="32352">MIVAILSFIIFALLAFSAFVGYKMVTPPRQKGQWTPKDLGYEYDDVTIETRDGLKLKGWWINQEGDKTVILLHGYTASKWNETYIKPALKFLLDAGFNVLLFDFRAHGESEGNRTTVGDKELIDLISAVDWLERRGIKRVGVVGFSMGAIVTIRGLGEDERITCGVADSPPIYLGRTGARGLKYFANLPEFLYPLIKPFTLIFSGGKVVNVIEYADKIRKPLLLIAGKKDPLVKVEEVREFYERNKRINERVELWITEAPHVRTIVENPEEWKERVVRFLKGSL</sequence>
<dbReference type="KEGG" id="pyc:TQ32_07150"/>
<dbReference type="PANTHER" id="PTHR43358">
    <property type="entry name" value="ALPHA/BETA-HYDROLASE"/>
    <property type="match status" value="1"/>
</dbReference>